<evidence type="ECO:0000259" key="3">
    <source>
        <dbReference type="PROSITE" id="PS50804"/>
    </source>
</evidence>
<keyword evidence="5" id="KW-1185">Reference proteome</keyword>
<evidence type="ECO:0000256" key="1">
    <source>
        <dbReference type="ARBA" id="ARBA00023242"/>
    </source>
</evidence>
<dbReference type="InterPro" id="IPR038269">
    <property type="entry name" value="SCAN_sf"/>
</dbReference>
<feature type="compositionally biased region" description="Basic and acidic residues" evidence="2">
    <location>
        <begin position="329"/>
        <end position="361"/>
    </location>
</feature>
<dbReference type="Gene3D" id="1.10.4020.10">
    <property type="entry name" value="DNA breaking-rejoining enzymes"/>
    <property type="match status" value="1"/>
</dbReference>
<accession>A0ABQ7TLJ1</accession>
<keyword evidence="1" id="KW-0539">Nucleus</keyword>
<dbReference type="InterPro" id="IPR003309">
    <property type="entry name" value="SCAN_dom"/>
</dbReference>
<feature type="compositionally biased region" description="Basic and acidic residues" evidence="2">
    <location>
        <begin position="110"/>
        <end position="126"/>
    </location>
</feature>
<dbReference type="EMBL" id="JAIPUX010000439">
    <property type="protein sequence ID" value="KAH0630523.1"/>
    <property type="molecule type" value="Genomic_DNA"/>
</dbReference>
<proteinExistence type="predicted"/>
<dbReference type="SMART" id="SM00431">
    <property type="entry name" value="SCAN"/>
    <property type="match status" value="1"/>
</dbReference>
<feature type="compositionally biased region" description="Basic and acidic residues" evidence="2">
    <location>
        <begin position="10"/>
        <end position="26"/>
    </location>
</feature>
<evidence type="ECO:0000256" key="2">
    <source>
        <dbReference type="SAM" id="MobiDB-lite"/>
    </source>
</evidence>
<feature type="region of interest" description="Disordered" evidence="2">
    <location>
        <begin position="103"/>
        <end position="126"/>
    </location>
</feature>
<dbReference type="CDD" id="cd07936">
    <property type="entry name" value="SCAN"/>
    <property type="match status" value="1"/>
</dbReference>
<feature type="domain" description="SCAN box" evidence="3">
    <location>
        <begin position="143"/>
        <end position="221"/>
    </location>
</feature>
<sequence>MEEQNTADKVLGEKMEEQRRDSKAESFGRFLPDVDPSQIKREPDAELCQDAQWQNFQEENYSEVNKCQLPASEDEDNMTFSSALWKDVTINANHRLKPGRKSVSETLEDLSEKVDKDSKKLNSSRMERETIEDKDMNNLEKWRQRFRTFGYQEAKGPQEVFGHLQGLCHQWLKPESHTKEEILELVILEQFLDILPVEMQNWVREDEPRTCAQAVALAEDFLLWKEEAEIQEHEKSELFENEDVAPQMEHFPLDPVTVHPSLEAQQKCSGKAHLLGDGQVTENEKTPTKPEASKHIELAGVSFDEANWNLFTFPQMKKMPKSQQNEGSEGEKQTWEKDGDKILHKDTFHEKTHRDKNIRTRTDCRKSLNQTHILKCQKTEIKSKPHQRMDDGKFSIVKLSSRNGCAGLDLPVLEILGISSSVQGLILLEGLGTQANSRNNPSP</sequence>
<dbReference type="Proteomes" id="UP000826234">
    <property type="component" value="Unassembled WGS sequence"/>
</dbReference>
<dbReference type="InterPro" id="IPR050916">
    <property type="entry name" value="SCAN-C2H2_zinc_finger"/>
</dbReference>
<name>A0ABQ7TLJ1_PHRPL</name>
<organism evidence="4 5">
    <name type="scientific">Phrynosoma platyrhinos</name>
    <name type="common">Desert horned lizard</name>
    <dbReference type="NCBI Taxonomy" id="52577"/>
    <lineage>
        <taxon>Eukaryota</taxon>
        <taxon>Metazoa</taxon>
        <taxon>Chordata</taxon>
        <taxon>Craniata</taxon>
        <taxon>Vertebrata</taxon>
        <taxon>Euteleostomi</taxon>
        <taxon>Lepidosauria</taxon>
        <taxon>Squamata</taxon>
        <taxon>Bifurcata</taxon>
        <taxon>Unidentata</taxon>
        <taxon>Episquamata</taxon>
        <taxon>Toxicofera</taxon>
        <taxon>Iguania</taxon>
        <taxon>Phrynosomatidae</taxon>
        <taxon>Phrynosomatinae</taxon>
        <taxon>Phrynosoma</taxon>
    </lineage>
</organism>
<dbReference type="SUPFAM" id="SSF47353">
    <property type="entry name" value="Retrovirus capsid dimerization domain-like"/>
    <property type="match status" value="1"/>
</dbReference>
<evidence type="ECO:0000313" key="4">
    <source>
        <dbReference type="EMBL" id="KAH0630523.1"/>
    </source>
</evidence>
<reference evidence="4 5" key="1">
    <citation type="journal article" date="2022" name="Gigascience">
        <title>A chromosome-level genome assembly and annotation of the desert horned lizard, Phrynosoma platyrhinos, provides insight into chromosomal rearrangements among reptiles.</title>
        <authorList>
            <person name="Koochekian N."/>
            <person name="Ascanio A."/>
            <person name="Farleigh K."/>
            <person name="Card D.C."/>
            <person name="Schield D.R."/>
            <person name="Castoe T.A."/>
            <person name="Jezkova T."/>
        </authorList>
    </citation>
    <scope>NUCLEOTIDE SEQUENCE [LARGE SCALE GENOMIC DNA]</scope>
    <source>
        <strain evidence="4">NK-2021</strain>
    </source>
</reference>
<feature type="region of interest" description="Disordered" evidence="2">
    <location>
        <begin position="317"/>
        <end position="361"/>
    </location>
</feature>
<dbReference type="PROSITE" id="PS50804">
    <property type="entry name" value="SCAN_BOX"/>
    <property type="match status" value="1"/>
</dbReference>
<dbReference type="Pfam" id="PF02023">
    <property type="entry name" value="SCAN"/>
    <property type="match status" value="1"/>
</dbReference>
<gene>
    <name evidence="4" type="ORF">JD844_013620</name>
</gene>
<evidence type="ECO:0000313" key="5">
    <source>
        <dbReference type="Proteomes" id="UP000826234"/>
    </source>
</evidence>
<comment type="caution">
    <text evidence="4">The sequence shown here is derived from an EMBL/GenBank/DDBJ whole genome shotgun (WGS) entry which is preliminary data.</text>
</comment>
<dbReference type="PANTHER" id="PTHR45935">
    <property type="entry name" value="PROTEIN ZBED8-RELATED"/>
    <property type="match status" value="1"/>
</dbReference>
<feature type="region of interest" description="Disordered" evidence="2">
    <location>
        <begin position="1"/>
        <end position="45"/>
    </location>
</feature>
<protein>
    <recommendedName>
        <fullName evidence="3">SCAN box domain-containing protein</fullName>
    </recommendedName>
</protein>
<dbReference type="PANTHER" id="PTHR45935:SF15">
    <property type="entry name" value="SCAN BOX DOMAIN-CONTAINING PROTEIN"/>
    <property type="match status" value="1"/>
</dbReference>